<dbReference type="RefSeq" id="WP_117382882.1">
    <property type="nucleotide sequence ID" value="NZ_QWDE01000001.1"/>
</dbReference>
<dbReference type="AlphaFoldDB" id="A0A3E2NY85"/>
<evidence type="ECO:0000256" key="1">
    <source>
        <dbReference type="SAM" id="SignalP"/>
    </source>
</evidence>
<reference evidence="2 3" key="1">
    <citation type="submission" date="2018-08" db="EMBL/GenBank/DDBJ databases">
        <title>Mucilaginibacter terrae sp. nov., isolated from manganese diggings.</title>
        <authorList>
            <person name="Huang Y."/>
            <person name="Zhou Z."/>
        </authorList>
    </citation>
    <scope>NUCLEOTIDE SEQUENCE [LARGE SCALE GENOMIC DNA]</scope>
    <source>
        <strain evidence="2 3">ZH6</strain>
    </source>
</reference>
<sequence>MKKLTTIFLGLALLLTTTLVNAKPVSTNENLTAIHAINTYVDAITRGKVQGLNDVLDQSVKFSMLRGKTMLSFDKKQMIDFLKQGRNVELACTTNTEVVERNADVAVVKVDMKFENFTRSNYVTIANTPSGWKITNVHSVFNK</sequence>
<feature type="signal peptide" evidence="1">
    <location>
        <begin position="1"/>
        <end position="22"/>
    </location>
</feature>
<keyword evidence="1" id="KW-0732">Signal</keyword>
<dbReference type="OrthoDB" id="764454at2"/>
<dbReference type="InterPro" id="IPR032710">
    <property type="entry name" value="NTF2-like_dom_sf"/>
</dbReference>
<dbReference type="InterPro" id="IPR039437">
    <property type="entry name" value="FrzH/put_lumazine-bd"/>
</dbReference>
<proteinExistence type="predicted"/>
<keyword evidence="3" id="KW-1185">Reference proteome</keyword>
<dbReference type="Gene3D" id="3.10.450.50">
    <property type="match status" value="1"/>
</dbReference>
<evidence type="ECO:0000313" key="2">
    <source>
        <dbReference type="EMBL" id="RFZ85988.1"/>
    </source>
</evidence>
<evidence type="ECO:0000313" key="3">
    <source>
        <dbReference type="Proteomes" id="UP000260823"/>
    </source>
</evidence>
<feature type="chain" id="PRO_5017630135" description="Nuclear transport factor 2 family protein" evidence="1">
    <location>
        <begin position="23"/>
        <end position="143"/>
    </location>
</feature>
<evidence type="ECO:0008006" key="4">
    <source>
        <dbReference type="Google" id="ProtNLM"/>
    </source>
</evidence>
<organism evidence="2 3">
    <name type="scientific">Mucilaginibacter terrenus</name>
    <dbReference type="NCBI Taxonomy" id="2482727"/>
    <lineage>
        <taxon>Bacteria</taxon>
        <taxon>Pseudomonadati</taxon>
        <taxon>Bacteroidota</taxon>
        <taxon>Sphingobacteriia</taxon>
        <taxon>Sphingobacteriales</taxon>
        <taxon>Sphingobacteriaceae</taxon>
        <taxon>Mucilaginibacter</taxon>
    </lineage>
</organism>
<dbReference type="Proteomes" id="UP000260823">
    <property type="component" value="Unassembled WGS sequence"/>
</dbReference>
<name>A0A3E2NY85_9SPHI</name>
<accession>A0A3E2NY85</accession>
<protein>
    <recommendedName>
        <fullName evidence="4">Nuclear transport factor 2 family protein</fullName>
    </recommendedName>
</protein>
<dbReference type="EMBL" id="QWDE01000001">
    <property type="protein sequence ID" value="RFZ85988.1"/>
    <property type="molecule type" value="Genomic_DNA"/>
</dbReference>
<comment type="caution">
    <text evidence="2">The sequence shown here is derived from an EMBL/GenBank/DDBJ whole genome shotgun (WGS) entry which is preliminary data.</text>
</comment>
<dbReference type="Pfam" id="PF12893">
    <property type="entry name" value="Lumazine_bd_2"/>
    <property type="match status" value="1"/>
</dbReference>
<gene>
    <name evidence="2" type="ORF">DYU05_10500</name>
</gene>
<dbReference type="SUPFAM" id="SSF54427">
    <property type="entry name" value="NTF2-like"/>
    <property type="match status" value="1"/>
</dbReference>